<dbReference type="GO" id="GO:0042171">
    <property type="term" value="F:lysophosphatidic acid acyltransferase activity"/>
    <property type="evidence" value="ECO:0007669"/>
    <property type="project" value="TreeGrafter"/>
</dbReference>
<dbReference type="AlphaFoldDB" id="A0A133XFD7"/>
<keyword evidence="3" id="KW-1185">Reference proteome</keyword>
<dbReference type="InterPro" id="IPR000073">
    <property type="entry name" value="AB_hydrolase_1"/>
</dbReference>
<dbReference type="PANTHER" id="PTHR42886">
    <property type="entry name" value="RE40534P-RELATED"/>
    <property type="match status" value="1"/>
</dbReference>
<dbReference type="GO" id="GO:0006654">
    <property type="term" value="P:phosphatidic acid biosynthetic process"/>
    <property type="evidence" value="ECO:0007669"/>
    <property type="project" value="TreeGrafter"/>
</dbReference>
<dbReference type="STRING" id="281362.AT959_17195"/>
<accession>A0A133XFD7</accession>
<keyword evidence="2" id="KW-0378">Hydrolase</keyword>
<evidence type="ECO:0000259" key="1">
    <source>
        <dbReference type="Pfam" id="PF12697"/>
    </source>
</evidence>
<organism evidence="2 3">
    <name type="scientific">Dechloromonas denitrificans</name>
    <dbReference type="NCBI Taxonomy" id="281362"/>
    <lineage>
        <taxon>Bacteria</taxon>
        <taxon>Pseudomonadati</taxon>
        <taxon>Pseudomonadota</taxon>
        <taxon>Betaproteobacteria</taxon>
        <taxon>Rhodocyclales</taxon>
        <taxon>Azonexaceae</taxon>
        <taxon>Dechloromonas</taxon>
    </lineage>
</organism>
<dbReference type="Proteomes" id="UP000070186">
    <property type="component" value="Unassembled WGS sequence"/>
</dbReference>
<dbReference type="PANTHER" id="PTHR42886:SF42">
    <property type="entry name" value="ALPHA_BETA-HYDROLASES SUPERFAMILY PROTEIN"/>
    <property type="match status" value="1"/>
</dbReference>
<sequence length="268" mass="29856">MLKTQIVEGLEVFSCLPTKKTKLPPLLFIHGAFAGGWMWTETFMPFLAEAGYPCHALSLRGHGGSDGSEHIDWHSINDYVADVVTVANWLGEAPVLIGHSMGGFIVQKYLEHHDVPGAALVCSVPPQGLIASQFHLMFQKPQLFMDINRIMSGNYPDTEVLREALFAGEIDETMLAAWLDRMQPESHRALWDMSMFNLPNLPAMHRPPMLILGAELDVLVPAFLVQATAQTYGLPVHIFRNMGHAVTHEKEWPLVAATLQTWLKGLRP</sequence>
<name>A0A133XFD7_9RHOO</name>
<reference evidence="2 3" key="1">
    <citation type="submission" date="2015-12" db="EMBL/GenBank/DDBJ databases">
        <title>Nitrous oxide reduction kinetics distinguish bacteria harboring typical versus atypical NosZ.</title>
        <authorList>
            <person name="Yoon S."/>
            <person name="Nissen S."/>
            <person name="Park D."/>
            <person name="Sanford R.A."/>
            <person name="Loeffler F.E."/>
        </authorList>
    </citation>
    <scope>NUCLEOTIDE SEQUENCE [LARGE SCALE GENOMIC DNA]</scope>
    <source>
        <strain evidence="2 3">ATCC BAA-841</strain>
    </source>
</reference>
<evidence type="ECO:0000313" key="3">
    <source>
        <dbReference type="Proteomes" id="UP000070186"/>
    </source>
</evidence>
<dbReference type="InterPro" id="IPR029058">
    <property type="entry name" value="AB_hydrolase_fold"/>
</dbReference>
<dbReference type="GO" id="GO:0055088">
    <property type="term" value="P:lipid homeostasis"/>
    <property type="evidence" value="ECO:0007669"/>
    <property type="project" value="TreeGrafter"/>
</dbReference>
<dbReference type="RefSeq" id="WP_066885736.1">
    <property type="nucleotide sequence ID" value="NZ_LODL01000035.1"/>
</dbReference>
<evidence type="ECO:0000313" key="2">
    <source>
        <dbReference type="EMBL" id="KXB29668.1"/>
    </source>
</evidence>
<comment type="caution">
    <text evidence="2">The sequence shown here is derived from an EMBL/GenBank/DDBJ whole genome shotgun (WGS) entry which is preliminary data.</text>
</comment>
<dbReference type="EMBL" id="LODL01000035">
    <property type="protein sequence ID" value="KXB29668.1"/>
    <property type="molecule type" value="Genomic_DNA"/>
</dbReference>
<proteinExistence type="predicted"/>
<dbReference type="SUPFAM" id="SSF53474">
    <property type="entry name" value="alpha/beta-Hydrolases"/>
    <property type="match status" value="1"/>
</dbReference>
<dbReference type="Pfam" id="PF12697">
    <property type="entry name" value="Abhydrolase_6"/>
    <property type="match status" value="1"/>
</dbReference>
<dbReference type="Gene3D" id="3.40.50.1820">
    <property type="entry name" value="alpha/beta hydrolase"/>
    <property type="match status" value="1"/>
</dbReference>
<dbReference type="GO" id="GO:0052689">
    <property type="term" value="F:carboxylic ester hydrolase activity"/>
    <property type="evidence" value="ECO:0007669"/>
    <property type="project" value="TreeGrafter"/>
</dbReference>
<gene>
    <name evidence="2" type="ORF">AT959_17195</name>
</gene>
<protein>
    <submittedName>
        <fullName evidence="2">Hydrolase</fullName>
    </submittedName>
</protein>
<feature type="domain" description="AB hydrolase-1" evidence="1">
    <location>
        <begin position="26"/>
        <end position="249"/>
    </location>
</feature>